<evidence type="ECO:0000256" key="1">
    <source>
        <dbReference type="SAM" id="Phobius"/>
    </source>
</evidence>
<dbReference type="EMBL" id="LR862140">
    <property type="protein sequence ID" value="CAD1820302.1"/>
    <property type="molecule type" value="Genomic_DNA"/>
</dbReference>
<accession>A0A6V7NNV8</accession>
<feature type="transmembrane region" description="Helical" evidence="1">
    <location>
        <begin position="51"/>
        <end position="73"/>
    </location>
</feature>
<sequence length="196" mass="21488">MAKSKTKHLSYISFPSQIIPALSYSTLQSLVVSPKKLLSSSASSRFRINRIVSSSPGILPLLLALAFLGTLLLGPVIPFSPIPCAQDGVRSSSSSSSFPAAEGEFWRQPDGMGYRPCLSFSEEYRGGRRRVLILSARYLATLAISSSLLPRALALLRPSDRSGRYSYYYTAHLLPLVLDFSPLRERSRNPNSSDCV</sequence>
<keyword evidence="1" id="KW-1133">Transmembrane helix</keyword>
<keyword evidence="1" id="KW-0812">Transmembrane</keyword>
<keyword evidence="1" id="KW-0472">Membrane</keyword>
<proteinExistence type="predicted"/>
<reference evidence="2" key="1">
    <citation type="submission" date="2020-07" db="EMBL/GenBank/DDBJ databases">
        <authorList>
            <person name="Lin J."/>
        </authorList>
    </citation>
    <scope>NUCLEOTIDE SEQUENCE</scope>
</reference>
<dbReference type="AlphaFoldDB" id="A0A6V7NNV8"/>
<protein>
    <submittedName>
        <fullName evidence="2">Uncharacterized protein</fullName>
    </submittedName>
</protein>
<organism evidence="2">
    <name type="scientific">Ananas comosus var. bracteatus</name>
    <name type="common">red pineapple</name>
    <dbReference type="NCBI Taxonomy" id="296719"/>
    <lineage>
        <taxon>Eukaryota</taxon>
        <taxon>Viridiplantae</taxon>
        <taxon>Streptophyta</taxon>
        <taxon>Embryophyta</taxon>
        <taxon>Tracheophyta</taxon>
        <taxon>Spermatophyta</taxon>
        <taxon>Magnoliopsida</taxon>
        <taxon>Liliopsida</taxon>
        <taxon>Poales</taxon>
        <taxon>Bromeliaceae</taxon>
        <taxon>Bromelioideae</taxon>
        <taxon>Ananas</taxon>
    </lineage>
</organism>
<name>A0A6V7NNV8_ANACO</name>
<evidence type="ECO:0000313" key="2">
    <source>
        <dbReference type="EMBL" id="CAD1820302.1"/>
    </source>
</evidence>
<gene>
    <name evidence="2" type="ORF">CB5_LOCUS3513</name>
</gene>